<gene>
    <name evidence="1" type="ORF">LDAN0321_LOCUS5360</name>
</gene>
<reference evidence="1" key="1">
    <citation type="submission" date="2021-01" db="EMBL/GenBank/DDBJ databases">
        <authorList>
            <person name="Corre E."/>
            <person name="Pelletier E."/>
            <person name="Niang G."/>
            <person name="Scheremetjew M."/>
            <person name="Finn R."/>
            <person name="Kale V."/>
            <person name="Holt S."/>
            <person name="Cochrane G."/>
            <person name="Meng A."/>
            <person name="Brown T."/>
            <person name="Cohen L."/>
        </authorList>
    </citation>
    <scope>NUCLEOTIDE SEQUENCE</scope>
    <source>
        <strain evidence="1">B650</strain>
    </source>
</reference>
<proteinExistence type="predicted"/>
<organism evidence="1">
    <name type="scientific">Leptocylindrus danicus</name>
    <dbReference type="NCBI Taxonomy" id="163516"/>
    <lineage>
        <taxon>Eukaryota</taxon>
        <taxon>Sar</taxon>
        <taxon>Stramenopiles</taxon>
        <taxon>Ochrophyta</taxon>
        <taxon>Bacillariophyta</taxon>
        <taxon>Coscinodiscophyceae</taxon>
        <taxon>Chaetocerotophycidae</taxon>
        <taxon>Leptocylindrales</taxon>
        <taxon>Leptocylindraceae</taxon>
        <taxon>Leptocylindrus</taxon>
    </lineage>
</organism>
<dbReference type="EMBL" id="HBGY01008516">
    <property type="protein sequence ID" value="CAD9566224.1"/>
    <property type="molecule type" value="Transcribed_RNA"/>
</dbReference>
<accession>A0A7S2NXR1</accession>
<sequence length="109" mass="12191">MKAADQKHKQGERAIVVQAQDVIMTLQDEEEESCDVTGKNDDLSSIRSQCAAMAKTLTRLQEEEAMLKMQNDLLAREAVEAGYTMVDSKTIMVQAKKIKTKEKNKTTAK</sequence>
<dbReference type="AlphaFoldDB" id="A0A7S2NXR1"/>
<evidence type="ECO:0000313" key="1">
    <source>
        <dbReference type="EMBL" id="CAD9566224.1"/>
    </source>
</evidence>
<protein>
    <submittedName>
        <fullName evidence="1">Uncharacterized protein</fullName>
    </submittedName>
</protein>
<name>A0A7S2NXR1_9STRA</name>